<keyword evidence="7" id="KW-1185">Reference proteome</keyword>
<reference evidence="6" key="1">
    <citation type="submission" date="2020-03" db="EMBL/GenBank/DDBJ databases">
        <title>Castanea mollissima Vanexum genome sequencing.</title>
        <authorList>
            <person name="Staton M."/>
        </authorList>
    </citation>
    <scope>NUCLEOTIDE SEQUENCE</scope>
    <source>
        <tissue evidence="6">Leaf</tissue>
    </source>
</reference>
<dbReference type="InterPro" id="IPR039633">
    <property type="entry name" value="PAP"/>
</dbReference>
<dbReference type="PANTHER" id="PTHR31906">
    <property type="entry name" value="PLASTID-LIPID-ASSOCIATED PROTEIN 4, CHLOROPLASTIC-RELATED"/>
    <property type="match status" value="1"/>
</dbReference>
<proteinExistence type="inferred from homology"/>
<dbReference type="OrthoDB" id="550273at2759"/>
<comment type="caution">
    <text evidence="6">The sequence shown here is derived from an EMBL/GenBank/DDBJ whole genome shotgun (WGS) entry which is preliminary data.</text>
</comment>
<comment type="similarity">
    <text evidence="2">Belongs to the PAP/fibrillin family.</text>
</comment>
<evidence type="ECO:0000256" key="2">
    <source>
        <dbReference type="ARBA" id="ARBA00005845"/>
    </source>
</evidence>
<protein>
    <recommendedName>
        <fullName evidence="5">Plastid lipid-associated protein/fibrillin conserved domain-containing protein</fullName>
    </recommendedName>
</protein>
<dbReference type="Proteomes" id="UP000737018">
    <property type="component" value="Unassembled WGS sequence"/>
</dbReference>
<dbReference type="EMBL" id="JRKL02000929">
    <property type="protein sequence ID" value="KAF3967234.1"/>
    <property type="molecule type" value="Genomic_DNA"/>
</dbReference>
<evidence type="ECO:0000256" key="4">
    <source>
        <dbReference type="ARBA" id="ARBA00022946"/>
    </source>
</evidence>
<accession>A0A8J4RLB4</accession>
<dbReference type="InterPro" id="IPR006843">
    <property type="entry name" value="PAP/fibrillin_dom"/>
</dbReference>
<comment type="subcellular location">
    <subcellularLocation>
        <location evidence="1">Plastid</location>
    </subcellularLocation>
</comment>
<keyword evidence="4" id="KW-0809">Transit peptide</keyword>
<evidence type="ECO:0000256" key="3">
    <source>
        <dbReference type="ARBA" id="ARBA00022640"/>
    </source>
</evidence>
<feature type="domain" description="Plastid lipid-associated protein/fibrillin conserved" evidence="5">
    <location>
        <begin position="71"/>
        <end position="282"/>
    </location>
</feature>
<organism evidence="6 7">
    <name type="scientific">Castanea mollissima</name>
    <name type="common">Chinese chestnut</name>
    <dbReference type="NCBI Taxonomy" id="60419"/>
    <lineage>
        <taxon>Eukaryota</taxon>
        <taxon>Viridiplantae</taxon>
        <taxon>Streptophyta</taxon>
        <taxon>Embryophyta</taxon>
        <taxon>Tracheophyta</taxon>
        <taxon>Spermatophyta</taxon>
        <taxon>Magnoliopsida</taxon>
        <taxon>eudicotyledons</taxon>
        <taxon>Gunneridae</taxon>
        <taxon>Pentapetalae</taxon>
        <taxon>rosids</taxon>
        <taxon>fabids</taxon>
        <taxon>Fagales</taxon>
        <taxon>Fagaceae</taxon>
        <taxon>Castanea</taxon>
    </lineage>
</organism>
<evidence type="ECO:0000313" key="6">
    <source>
        <dbReference type="EMBL" id="KAF3967234.1"/>
    </source>
</evidence>
<evidence type="ECO:0000259" key="5">
    <source>
        <dbReference type="Pfam" id="PF04755"/>
    </source>
</evidence>
<evidence type="ECO:0000256" key="1">
    <source>
        <dbReference type="ARBA" id="ARBA00004474"/>
    </source>
</evidence>
<dbReference type="GO" id="GO:0009536">
    <property type="term" value="C:plastid"/>
    <property type="evidence" value="ECO:0007669"/>
    <property type="project" value="UniProtKB-SubCell"/>
</dbReference>
<dbReference type="AlphaFoldDB" id="A0A8J4RLB4"/>
<name>A0A8J4RLB4_9ROSI</name>
<evidence type="ECO:0000313" key="7">
    <source>
        <dbReference type="Proteomes" id="UP000737018"/>
    </source>
</evidence>
<sequence>MTPIFSTKILLDMDLAFVPPLYPPKGNRAIYEVKPFSSALHRNLYSRRISPCLATAATQTSQASEFVVENKKHDLLRAIQETKRGLVTTADQRSSIEEALVSVEGYNVGLPIDLVKLDGTWRLQYTSAPDVLILFEAAARLPFFQVGQIFQKFECRDQSNGGVIRNVVRWSIPTLLEEQEGATLLVSAKFDIVSARNIYLQFEEITIQNINVSEELQALIAPAILPRSFLSLQILQFIRAFRAQIPVSNPGRQSVGGLYYLSYLDDNMLLGRAVGGGGVFVFTRAQPLE</sequence>
<keyword evidence="3" id="KW-0934">Plastid</keyword>
<dbReference type="Pfam" id="PF04755">
    <property type="entry name" value="PAP_fibrillin"/>
    <property type="match status" value="1"/>
</dbReference>
<gene>
    <name evidence="6" type="ORF">CMV_008746</name>
</gene>